<accession>A0A3S4ZKF5</accession>
<dbReference type="RefSeq" id="WP_232014432.1">
    <property type="nucleotide sequence ID" value="NZ_CAUJRG010000002.1"/>
</dbReference>
<dbReference type="STRING" id="28091.SAMEA3174300_01325"/>
<reference evidence="1 2" key="1">
    <citation type="submission" date="2018-12" db="EMBL/GenBank/DDBJ databases">
        <authorList>
            <consortium name="Pathogen Informatics"/>
        </authorList>
    </citation>
    <scope>NUCLEOTIDE SEQUENCE [LARGE SCALE GENOMIC DNA]</scope>
    <source>
        <strain evidence="1 2">NCTC12742</strain>
    </source>
</reference>
<name>A0A3S4ZKF5_9NEIS</name>
<dbReference type="Proteomes" id="UP000272771">
    <property type="component" value="Chromosome"/>
</dbReference>
<gene>
    <name evidence="1" type="ORF">NCTC12742_00701</name>
</gene>
<dbReference type="EMBL" id="LR134533">
    <property type="protein sequence ID" value="VEJ50459.1"/>
    <property type="molecule type" value="Genomic_DNA"/>
</dbReference>
<dbReference type="AlphaFoldDB" id="A0A3S4ZKF5"/>
<protein>
    <submittedName>
        <fullName evidence="1">Uncharacterized protein</fullName>
    </submittedName>
</protein>
<evidence type="ECO:0000313" key="2">
    <source>
        <dbReference type="Proteomes" id="UP000272771"/>
    </source>
</evidence>
<keyword evidence="2" id="KW-1185">Reference proteome</keyword>
<evidence type="ECO:0000313" key="1">
    <source>
        <dbReference type="EMBL" id="VEJ50459.1"/>
    </source>
</evidence>
<proteinExistence type="predicted"/>
<organism evidence="1 2">
    <name type="scientific">Neisseria weaveri</name>
    <dbReference type="NCBI Taxonomy" id="28091"/>
    <lineage>
        <taxon>Bacteria</taxon>
        <taxon>Pseudomonadati</taxon>
        <taxon>Pseudomonadota</taxon>
        <taxon>Betaproteobacteria</taxon>
        <taxon>Neisseriales</taxon>
        <taxon>Neisseriaceae</taxon>
        <taxon>Neisseria</taxon>
    </lineage>
</organism>
<sequence length="156" mass="18225">MKYHFQYGYTGTREMVIFLDEAALKDNIWADDDGDIRVYQDLTVTFDIDRYLRLMQLLKPLKEIDAGFGRVQMTADIESKSAAETYKIRGTFIEVYYKGDLNLDARWWCDGALIDFGVYLNMPNQFYADPAAWFEKEIAAKGIQNVEEVMEAEQWK</sequence>